<feature type="transmembrane region" description="Helical" evidence="1">
    <location>
        <begin position="87"/>
        <end position="110"/>
    </location>
</feature>
<evidence type="ECO:0000259" key="2">
    <source>
        <dbReference type="Pfam" id="PF04773"/>
    </source>
</evidence>
<dbReference type="Gene3D" id="3.55.50.30">
    <property type="match status" value="1"/>
</dbReference>
<keyword evidence="5" id="KW-1185">Reference proteome</keyword>
<feature type="domain" description="Protein FecR C-terminal" evidence="3">
    <location>
        <begin position="257"/>
        <end position="326"/>
    </location>
</feature>
<dbReference type="InterPro" id="IPR012373">
    <property type="entry name" value="Ferrdict_sens_TM"/>
</dbReference>
<dbReference type="AlphaFoldDB" id="A0A399CZF4"/>
<comment type="caution">
    <text evidence="4">The sequence shown here is derived from an EMBL/GenBank/DDBJ whole genome shotgun (WGS) entry which is preliminary data.</text>
</comment>
<dbReference type="Pfam" id="PF16344">
    <property type="entry name" value="FecR_C"/>
    <property type="match status" value="1"/>
</dbReference>
<name>A0A399CZF4_9BACT</name>
<keyword evidence="1" id="KW-0472">Membrane</keyword>
<dbReference type="GO" id="GO:0016989">
    <property type="term" value="F:sigma factor antagonist activity"/>
    <property type="evidence" value="ECO:0007669"/>
    <property type="project" value="TreeGrafter"/>
</dbReference>
<dbReference type="PANTHER" id="PTHR30273:SF2">
    <property type="entry name" value="PROTEIN FECR"/>
    <property type="match status" value="1"/>
</dbReference>
<keyword evidence="1" id="KW-0812">Transmembrane</keyword>
<protein>
    <submittedName>
        <fullName evidence="4">DUF4974 domain-containing protein</fullName>
    </submittedName>
</protein>
<proteinExistence type="predicted"/>
<reference evidence="4 5" key="1">
    <citation type="journal article" date="2015" name="Int. J. Syst. Evol. Microbiol.">
        <title>Mariniphaga sediminis sp. nov., isolated from coastal sediment.</title>
        <authorList>
            <person name="Wang F.Q."/>
            <person name="Shen Q.Y."/>
            <person name="Chen G.J."/>
            <person name="Du Z.J."/>
        </authorList>
    </citation>
    <scope>NUCLEOTIDE SEQUENCE [LARGE SCALE GENOMIC DNA]</scope>
    <source>
        <strain evidence="4 5">SY21</strain>
    </source>
</reference>
<dbReference type="InterPro" id="IPR006860">
    <property type="entry name" value="FecR"/>
</dbReference>
<dbReference type="RefSeq" id="WP_119350589.1">
    <property type="nucleotide sequence ID" value="NZ_QWET01000009.1"/>
</dbReference>
<evidence type="ECO:0000259" key="3">
    <source>
        <dbReference type="Pfam" id="PF16344"/>
    </source>
</evidence>
<dbReference type="PANTHER" id="PTHR30273">
    <property type="entry name" value="PERIPLASMIC SIGNAL SENSOR AND SIGMA FACTOR ACTIVATOR FECR-RELATED"/>
    <property type="match status" value="1"/>
</dbReference>
<dbReference type="PIRSF" id="PIRSF018266">
    <property type="entry name" value="FecR"/>
    <property type="match status" value="1"/>
</dbReference>
<evidence type="ECO:0000313" key="5">
    <source>
        <dbReference type="Proteomes" id="UP000266441"/>
    </source>
</evidence>
<dbReference type="Gene3D" id="2.60.120.1440">
    <property type="match status" value="1"/>
</dbReference>
<organism evidence="4 5">
    <name type="scientific">Mariniphaga sediminis</name>
    <dbReference type="NCBI Taxonomy" id="1628158"/>
    <lineage>
        <taxon>Bacteria</taxon>
        <taxon>Pseudomonadati</taxon>
        <taxon>Bacteroidota</taxon>
        <taxon>Bacteroidia</taxon>
        <taxon>Marinilabiliales</taxon>
        <taxon>Prolixibacteraceae</taxon>
        <taxon>Mariniphaga</taxon>
    </lineage>
</organism>
<dbReference type="InterPro" id="IPR032508">
    <property type="entry name" value="FecR_C"/>
</dbReference>
<dbReference type="OrthoDB" id="1097347at2"/>
<dbReference type="Proteomes" id="UP000266441">
    <property type="component" value="Unassembled WGS sequence"/>
</dbReference>
<accession>A0A399CZF4</accession>
<evidence type="ECO:0000313" key="4">
    <source>
        <dbReference type="EMBL" id="RIH64717.1"/>
    </source>
</evidence>
<dbReference type="Pfam" id="PF04773">
    <property type="entry name" value="FecR"/>
    <property type="match status" value="1"/>
</dbReference>
<dbReference type="EMBL" id="QWET01000009">
    <property type="protein sequence ID" value="RIH64717.1"/>
    <property type="molecule type" value="Genomic_DNA"/>
</dbReference>
<feature type="domain" description="FecR protein" evidence="2">
    <location>
        <begin position="124"/>
        <end position="216"/>
    </location>
</feature>
<sequence>MDYLQYKNRIKQFLEGTLSGTEEIKLLEWIKQSPDNKKYFHYLQSSLGEEVKRRQNKVVTLRWQQLLERIEPEKKTKNPFTHTLKRYYHLTAPLAAAFVIGFIIAGVVLWNVTKPAKQAAIQQKITAPHGARTQFTLPDSSLVWLNCGSELLFPSHFEDKRQIRLTGEAYFEVKKGKSPFVVSTVYGDVEVKGTSFNVKAYQDDFFETTLVKGKVNVLTEKGNGAALRPGYQAVYTPTGFKVDKVETELYTSWTEGRLIFRKESLPQMAKRLGRWYNIKIELDDDKRLEDIYYTATIEMESFSEVLNLLKVTASVDYTWDEENRVINLFYLK</sequence>
<gene>
    <name evidence="4" type="ORF">D1164_13855</name>
</gene>
<evidence type="ECO:0000256" key="1">
    <source>
        <dbReference type="SAM" id="Phobius"/>
    </source>
</evidence>
<keyword evidence="1" id="KW-1133">Transmembrane helix</keyword>